<dbReference type="InterPro" id="IPR006190">
    <property type="entry name" value="SAF_AFP_Neu5Ac"/>
</dbReference>
<gene>
    <name evidence="3" type="ORF">Pflav_072020</name>
</gene>
<feature type="transmembrane region" description="Helical" evidence="1">
    <location>
        <begin position="31"/>
        <end position="51"/>
    </location>
</feature>
<keyword evidence="1" id="KW-0812">Transmembrane</keyword>
<dbReference type="InterPro" id="IPR057736">
    <property type="entry name" value="SAF_PseI/NeuA/NeuB"/>
</dbReference>
<dbReference type="Proteomes" id="UP000502508">
    <property type="component" value="Chromosome"/>
</dbReference>
<name>A0A6F8Y3V3_9ACTN</name>
<keyword evidence="4" id="KW-1185">Reference proteome</keyword>
<dbReference type="AlphaFoldDB" id="A0A6F8Y3V3"/>
<protein>
    <recommendedName>
        <fullName evidence="2">AFP-like domain-containing protein</fullName>
    </recommendedName>
</protein>
<reference evidence="3 4" key="1">
    <citation type="submission" date="2020-03" db="EMBL/GenBank/DDBJ databases">
        <title>Whole genome shotgun sequence of Phytohabitans flavus NBRC 107702.</title>
        <authorList>
            <person name="Komaki H."/>
            <person name="Tamura T."/>
        </authorList>
    </citation>
    <scope>NUCLEOTIDE SEQUENCE [LARGE SCALE GENOMIC DNA]</scope>
    <source>
        <strain evidence="3 4">NBRC 107702</strain>
    </source>
</reference>
<dbReference type="RefSeq" id="WP_173040852.1">
    <property type="nucleotide sequence ID" value="NZ_AP022870.1"/>
</dbReference>
<keyword evidence="1" id="KW-0472">Membrane</keyword>
<dbReference type="CDD" id="cd11615">
    <property type="entry name" value="SAF_NeuB_like"/>
    <property type="match status" value="1"/>
</dbReference>
<dbReference type="InterPro" id="IPR013974">
    <property type="entry name" value="SAF"/>
</dbReference>
<dbReference type="KEGG" id="pfla:Pflav_072020"/>
<dbReference type="Pfam" id="PF08666">
    <property type="entry name" value="SAF"/>
    <property type="match status" value="1"/>
</dbReference>
<feature type="domain" description="AFP-like" evidence="2">
    <location>
        <begin position="60"/>
        <end position="123"/>
    </location>
</feature>
<keyword evidence="1" id="KW-1133">Transmembrane helix</keyword>
<reference evidence="3 4" key="2">
    <citation type="submission" date="2020-03" db="EMBL/GenBank/DDBJ databases">
        <authorList>
            <person name="Ichikawa N."/>
            <person name="Kimura A."/>
            <person name="Kitahashi Y."/>
            <person name="Uohara A."/>
        </authorList>
    </citation>
    <scope>NUCLEOTIDE SEQUENCE [LARGE SCALE GENOMIC DNA]</scope>
    <source>
        <strain evidence="3 4">NBRC 107702</strain>
    </source>
</reference>
<evidence type="ECO:0000256" key="1">
    <source>
        <dbReference type="SAM" id="Phobius"/>
    </source>
</evidence>
<evidence type="ECO:0000313" key="3">
    <source>
        <dbReference type="EMBL" id="BCB80792.1"/>
    </source>
</evidence>
<organism evidence="3 4">
    <name type="scientific">Phytohabitans flavus</name>
    <dbReference type="NCBI Taxonomy" id="1076124"/>
    <lineage>
        <taxon>Bacteria</taxon>
        <taxon>Bacillati</taxon>
        <taxon>Actinomycetota</taxon>
        <taxon>Actinomycetes</taxon>
        <taxon>Micromonosporales</taxon>
        <taxon>Micromonosporaceae</taxon>
    </lineage>
</organism>
<accession>A0A6F8Y3V3</accession>
<proteinExistence type="predicted"/>
<sequence>MSVAANHRVAGPVDAPVEPPRVVRQRRMRPGLLGLAVLLIALGGLGAAFAVTSVRATGTYLAVARPVSVGTALTADDLRSVQVAGGVGLSPVSADKINDVLGKRAAVTLVPGTLITMDQLTDKPLLGPGQQQVAIGLKPNQVPAKELRPGDKVLLVSTPPQNTSTTGEVRTSQTTRYEATVVDAAEPDDKGPDRTTVVVYLALAGRDAPAVVTLAAQNRLAVILTGAA</sequence>
<evidence type="ECO:0000313" key="4">
    <source>
        <dbReference type="Proteomes" id="UP000502508"/>
    </source>
</evidence>
<evidence type="ECO:0000259" key="2">
    <source>
        <dbReference type="PROSITE" id="PS50844"/>
    </source>
</evidence>
<dbReference type="PROSITE" id="PS50844">
    <property type="entry name" value="AFP_LIKE"/>
    <property type="match status" value="1"/>
</dbReference>
<dbReference type="SMART" id="SM00858">
    <property type="entry name" value="SAF"/>
    <property type="match status" value="1"/>
</dbReference>
<dbReference type="EMBL" id="AP022870">
    <property type="protein sequence ID" value="BCB80792.1"/>
    <property type="molecule type" value="Genomic_DNA"/>
</dbReference>